<keyword evidence="11" id="KW-1185">Reference proteome</keyword>
<dbReference type="GO" id="GO:0007018">
    <property type="term" value="P:microtubule-based movement"/>
    <property type="evidence" value="ECO:0007669"/>
    <property type="project" value="InterPro"/>
</dbReference>
<feature type="region of interest" description="Disordered" evidence="8">
    <location>
        <begin position="547"/>
        <end position="571"/>
    </location>
</feature>
<evidence type="ECO:0000256" key="5">
    <source>
        <dbReference type="PROSITE-ProRule" id="PRU00283"/>
    </source>
</evidence>
<gene>
    <name evidence="10" type="ORF">SEMRO_2446_G327970.1</name>
</gene>
<dbReference type="GO" id="GO:0003777">
    <property type="term" value="F:microtubule motor activity"/>
    <property type="evidence" value="ECO:0007669"/>
    <property type="project" value="InterPro"/>
</dbReference>
<dbReference type="GO" id="GO:0005524">
    <property type="term" value="F:ATP binding"/>
    <property type="evidence" value="ECO:0007669"/>
    <property type="project" value="UniProtKB-UniRule"/>
</dbReference>
<evidence type="ECO:0000256" key="4">
    <source>
        <dbReference type="ARBA" id="ARBA00023175"/>
    </source>
</evidence>
<dbReference type="GO" id="GO:0008017">
    <property type="term" value="F:microtubule binding"/>
    <property type="evidence" value="ECO:0007669"/>
    <property type="project" value="InterPro"/>
</dbReference>
<feature type="compositionally biased region" description="Low complexity" evidence="8">
    <location>
        <begin position="557"/>
        <end position="571"/>
    </location>
</feature>
<feature type="region of interest" description="Disordered" evidence="8">
    <location>
        <begin position="593"/>
        <end position="633"/>
    </location>
</feature>
<sequence length="723" mass="79598">MPPPSNLKPVQQQLFTDNGAPRPSAEKKTHIEVCARIRPLQITMQSSSSYFNDHHASPRKPPVPSTRRAGGIPTPKASAKGNKTPQKSPAPIAEEDLFYAWDVIGKDTASQSPRTDIVQGRTHQYTLDKVYGPTCSTKEVYAQSVKPLVMSAMEGYHSAVLAYGQTSTGKTFSMTGTPTSPGIVPLSIHQCFQCLEKDREYLIRVSYLEVYKEQIRDLLADGASQIRLFDHREQGLIIKGLREEVVTCPKQIFEILAKGEKRRKIGATNMNQHSSRSHVMVRLWIESRAVGNSRRGGFGGNNNNNNNNNKTAVRVSSLSLVDLAGSESVKLHGANEARRQEGHYINKSLMALGKVVYALSEMGKQKNSGKNASQQHIPYRDSKLTRLLQPSLSGNAQMVLICCISPLALHIEESHNTFKFAARAKKVPQKATIQESMDEKTLLQTYREEIEALKQQLKDAKTQQVVLLEEQQQQQEEPVEDDMDDEVEELKMAIRNMEHLILKSKAATTPPSSAVSRKTAPEEDLLDADSDEDEGDEAALLALMTETQKSSGATRIPGGTPSTPVTPVAAPAEDTSSDMYAELHRIQGLLGSVLKKRSRGTKSPSPSPSAATSNNNTPAAVAPLPEISSPQPQDTAEVNILRAQLEQQETASSLRAADATFLTKQLEEKDNLLMEVSKILEQVEQRQVELEAENSDLKKQLHALKTGTPYNPVNILRNGNVEI</sequence>
<dbReference type="InterPro" id="IPR036961">
    <property type="entry name" value="Kinesin_motor_dom_sf"/>
</dbReference>
<feature type="compositionally biased region" description="Acidic residues" evidence="8">
    <location>
        <begin position="522"/>
        <end position="534"/>
    </location>
</feature>
<accession>A0A9N8HYC5</accession>
<dbReference type="InterPro" id="IPR027640">
    <property type="entry name" value="Kinesin-like_fam"/>
</dbReference>
<feature type="coiled-coil region" evidence="7">
    <location>
        <begin position="436"/>
        <end position="500"/>
    </location>
</feature>
<dbReference type="PANTHER" id="PTHR47968:SF75">
    <property type="entry name" value="CENTROMERE-ASSOCIATED PROTEIN E"/>
    <property type="match status" value="1"/>
</dbReference>
<proteinExistence type="inferred from homology"/>
<evidence type="ECO:0000256" key="1">
    <source>
        <dbReference type="ARBA" id="ARBA00022741"/>
    </source>
</evidence>
<evidence type="ECO:0000256" key="6">
    <source>
        <dbReference type="RuleBase" id="RU000394"/>
    </source>
</evidence>
<protein>
    <recommendedName>
        <fullName evidence="6">Kinesin-like protein</fullName>
    </recommendedName>
</protein>
<keyword evidence="1 5" id="KW-0547">Nucleotide-binding</keyword>
<evidence type="ECO:0000256" key="2">
    <source>
        <dbReference type="ARBA" id="ARBA00022840"/>
    </source>
</evidence>
<feature type="compositionally biased region" description="Polar residues" evidence="8">
    <location>
        <begin position="506"/>
        <end position="516"/>
    </location>
</feature>
<dbReference type="AlphaFoldDB" id="A0A9N8HYC5"/>
<reference evidence="10" key="1">
    <citation type="submission" date="2020-06" db="EMBL/GenBank/DDBJ databases">
        <authorList>
            <consortium name="Plant Systems Biology data submission"/>
        </authorList>
    </citation>
    <scope>NUCLEOTIDE SEQUENCE</scope>
    <source>
        <strain evidence="10">D6</strain>
    </source>
</reference>
<dbReference type="Pfam" id="PF00225">
    <property type="entry name" value="Kinesin"/>
    <property type="match status" value="1"/>
</dbReference>
<feature type="region of interest" description="Disordered" evidence="8">
    <location>
        <begin position="504"/>
        <end position="534"/>
    </location>
</feature>
<dbReference type="PROSITE" id="PS50067">
    <property type="entry name" value="KINESIN_MOTOR_2"/>
    <property type="match status" value="1"/>
</dbReference>
<dbReference type="SMART" id="SM00129">
    <property type="entry name" value="KISc"/>
    <property type="match status" value="1"/>
</dbReference>
<dbReference type="PROSITE" id="PS00411">
    <property type="entry name" value="KINESIN_MOTOR_1"/>
    <property type="match status" value="1"/>
</dbReference>
<dbReference type="GO" id="GO:0005874">
    <property type="term" value="C:microtubule"/>
    <property type="evidence" value="ECO:0007669"/>
    <property type="project" value="UniProtKB-KW"/>
</dbReference>
<organism evidence="10 11">
    <name type="scientific">Seminavis robusta</name>
    <dbReference type="NCBI Taxonomy" id="568900"/>
    <lineage>
        <taxon>Eukaryota</taxon>
        <taxon>Sar</taxon>
        <taxon>Stramenopiles</taxon>
        <taxon>Ochrophyta</taxon>
        <taxon>Bacillariophyta</taxon>
        <taxon>Bacillariophyceae</taxon>
        <taxon>Bacillariophycidae</taxon>
        <taxon>Naviculales</taxon>
        <taxon>Naviculaceae</taxon>
        <taxon>Seminavis</taxon>
    </lineage>
</organism>
<feature type="region of interest" description="Disordered" evidence="8">
    <location>
        <begin position="45"/>
        <end position="89"/>
    </location>
</feature>
<dbReference type="Proteomes" id="UP001153069">
    <property type="component" value="Unassembled WGS sequence"/>
</dbReference>
<comment type="similarity">
    <text evidence="5 6">Belongs to the TRAFAC class myosin-kinesin ATPase superfamily. Kinesin family.</text>
</comment>
<dbReference type="PRINTS" id="PR00380">
    <property type="entry name" value="KINESINHEAVY"/>
</dbReference>
<keyword evidence="4 5" id="KW-0505">Motor protein</keyword>
<evidence type="ECO:0000256" key="8">
    <source>
        <dbReference type="SAM" id="MobiDB-lite"/>
    </source>
</evidence>
<feature type="region of interest" description="Disordered" evidence="8">
    <location>
        <begin position="1"/>
        <end position="29"/>
    </location>
</feature>
<feature type="compositionally biased region" description="Low complexity" evidence="8">
    <location>
        <begin position="608"/>
        <end position="623"/>
    </location>
</feature>
<keyword evidence="3 7" id="KW-0175">Coiled coil</keyword>
<dbReference type="InterPro" id="IPR001752">
    <property type="entry name" value="Kinesin_motor_dom"/>
</dbReference>
<evidence type="ECO:0000256" key="7">
    <source>
        <dbReference type="SAM" id="Coils"/>
    </source>
</evidence>
<keyword evidence="2 5" id="KW-0067">ATP-binding</keyword>
<feature type="domain" description="Kinesin motor" evidence="9">
    <location>
        <begin position="30"/>
        <end position="427"/>
    </location>
</feature>
<dbReference type="SUPFAM" id="SSF52540">
    <property type="entry name" value="P-loop containing nucleoside triphosphate hydrolases"/>
    <property type="match status" value="1"/>
</dbReference>
<name>A0A9N8HYC5_9STRA</name>
<feature type="binding site" evidence="5">
    <location>
        <begin position="164"/>
        <end position="171"/>
    </location>
    <ligand>
        <name>ATP</name>
        <dbReference type="ChEBI" id="CHEBI:30616"/>
    </ligand>
</feature>
<dbReference type="InterPro" id="IPR019821">
    <property type="entry name" value="Kinesin_motor_CS"/>
</dbReference>
<dbReference type="EMBL" id="CAICTM010002444">
    <property type="protein sequence ID" value="CAB9529270.1"/>
    <property type="molecule type" value="Genomic_DNA"/>
</dbReference>
<evidence type="ECO:0000256" key="3">
    <source>
        <dbReference type="ARBA" id="ARBA00023054"/>
    </source>
</evidence>
<feature type="coiled-coil region" evidence="7">
    <location>
        <begin position="666"/>
        <end position="707"/>
    </location>
</feature>
<dbReference type="OrthoDB" id="3176171at2759"/>
<evidence type="ECO:0000313" key="10">
    <source>
        <dbReference type="EMBL" id="CAB9529270.1"/>
    </source>
</evidence>
<keyword evidence="6" id="KW-0493">Microtubule</keyword>
<dbReference type="Gene3D" id="3.40.850.10">
    <property type="entry name" value="Kinesin motor domain"/>
    <property type="match status" value="1"/>
</dbReference>
<comment type="caution">
    <text evidence="10">The sequence shown here is derived from an EMBL/GenBank/DDBJ whole genome shotgun (WGS) entry which is preliminary data.</text>
</comment>
<dbReference type="InterPro" id="IPR027417">
    <property type="entry name" value="P-loop_NTPase"/>
</dbReference>
<dbReference type="PANTHER" id="PTHR47968">
    <property type="entry name" value="CENTROMERE PROTEIN E"/>
    <property type="match status" value="1"/>
</dbReference>
<evidence type="ECO:0000313" key="11">
    <source>
        <dbReference type="Proteomes" id="UP001153069"/>
    </source>
</evidence>
<evidence type="ECO:0000259" key="9">
    <source>
        <dbReference type="PROSITE" id="PS50067"/>
    </source>
</evidence>